<dbReference type="Pfam" id="PF00903">
    <property type="entry name" value="Glyoxalase"/>
    <property type="match status" value="1"/>
</dbReference>
<dbReference type="PANTHER" id="PTHR43048">
    <property type="entry name" value="METHYLMALONYL-COA EPIMERASE"/>
    <property type="match status" value="1"/>
</dbReference>
<dbReference type="SUPFAM" id="SSF54593">
    <property type="entry name" value="Glyoxalase/Bleomycin resistance protein/Dihydroxybiphenyl dioxygenase"/>
    <property type="match status" value="1"/>
</dbReference>
<accession>A0A9W9PXD9</accession>
<keyword evidence="4" id="KW-1185">Reference proteome</keyword>
<comment type="caution">
    <text evidence="3">The sequence shown here is derived from an EMBL/GenBank/DDBJ whole genome shotgun (WGS) entry which is preliminary data.</text>
</comment>
<dbReference type="GO" id="GO:0005739">
    <property type="term" value="C:mitochondrion"/>
    <property type="evidence" value="ECO:0007669"/>
    <property type="project" value="TreeGrafter"/>
</dbReference>
<dbReference type="PROSITE" id="PS51819">
    <property type="entry name" value="VOC"/>
    <property type="match status" value="1"/>
</dbReference>
<gene>
    <name evidence="3" type="ORF">N7476_006491</name>
</gene>
<dbReference type="Proteomes" id="UP001147746">
    <property type="component" value="Unassembled WGS sequence"/>
</dbReference>
<name>A0A9W9PXD9_9EURO</name>
<dbReference type="InterPro" id="IPR037523">
    <property type="entry name" value="VOC_core"/>
</dbReference>
<evidence type="ECO:0000256" key="1">
    <source>
        <dbReference type="ARBA" id="ARBA00022723"/>
    </source>
</evidence>
<dbReference type="InterPro" id="IPR029068">
    <property type="entry name" value="Glyas_Bleomycin-R_OHBP_Dase"/>
</dbReference>
<feature type="domain" description="VOC" evidence="2">
    <location>
        <begin position="166"/>
        <end position="293"/>
    </location>
</feature>
<dbReference type="GO" id="GO:0046872">
    <property type="term" value="F:metal ion binding"/>
    <property type="evidence" value="ECO:0007669"/>
    <property type="project" value="UniProtKB-KW"/>
</dbReference>
<proteinExistence type="predicted"/>
<evidence type="ECO:0000313" key="3">
    <source>
        <dbReference type="EMBL" id="KAJ5316184.1"/>
    </source>
</evidence>
<dbReference type="PANTHER" id="PTHR43048:SF3">
    <property type="entry name" value="METHYLMALONYL-COA EPIMERASE, MITOCHONDRIAL"/>
    <property type="match status" value="1"/>
</dbReference>
<dbReference type="InterPro" id="IPR004360">
    <property type="entry name" value="Glyas_Fos-R_dOase_dom"/>
</dbReference>
<dbReference type="EMBL" id="JAPZBO010000005">
    <property type="protein sequence ID" value="KAJ5316184.1"/>
    <property type="molecule type" value="Genomic_DNA"/>
</dbReference>
<dbReference type="InterPro" id="IPR051785">
    <property type="entry name" value="MMCE/EMCE_epimerase"/>
</dbReference>
<dbReference type="AlphaFoldDB" id="A0A9W9PXD9"/>
<evidence type="ECO:0000313" key="4">
    <source>
        <dbReference type="Proteomes" id="UP001147746"/>
    </source>
</evidence>
<dbReference type="GO" id="GO:0046491">
    <property type="term" value="P:L-methylmalonyl-CoA metabolic process"/>
    <property type="evidence" value="ECO:0007669"/>
    <property type="project" value="TreeGrafter"/>
</dbReference>
<dbReference type="Gene3D" id="3.10.180.10">
    <property type="entry name" value="2,3-Dihydroxybiphenyl 1,2-Dioxygenase, domain 1"/>
    <property type="match status" value="2"/>
</dbReference>
<organism evidence="3 4">
    <name type="scientific">Penicillium atrosanguineum</name>
    <dbReference type="NCBI Taxonomy" id="1132637"/>
    <lineage>
        <taxon>Eukaryota</taxon>
        <taxon>Fungi</taxon>
        <taxon>Dikarya</taxon>
        <taxon>Ascomycota</taxon>
        <taxon>Pezizomycotina</taxon>
        <taxon>Eurotiomycetes</taxon>
        <taxon>Eurotiomycetidae</taxon>
        <taxon>Eurotiales</taxon>
        <taxon>Aspergillaceae</taxon>
        <taxon>Penicillium</taxon>
    </lineage>
</organism>
<reference evidence="3" key="2">
    <citation type="journal article" date="2023" name="IMA Fungus">
        <title>Comparative genomic study of the Penicillium genus elucidates a diverse pangenome and 15 lateral gene transfer events.</title>
        <authorList>
            <person name="Petersen C."/>
            <person name="Sorensen T."/>
            <person name="Nielsen M.R."/>
            <person name="Sondergaard T.E."/>
            <person name="Sorensen J.L."/>
            <person name="Fitzpatrick D.A."/>
            <person name="Frisvad J.C."/>
            <person name="Nielsen K.L."/>
        </authorList>
    </citation>
    <scope>NUCLEOTIDE SEQUENCE</scope>
    <source>
        <strain evidence="3">IBT 21472</strain>
    </source>
</reference>
<protein>
    <submittedName>
        <fullName evidence="3">Glyoxalase/fosfomycin resistance/dioxygenase</fullName>
    </submittedName>
</protein>
<reference evidence="3" key="1">
    <citation type="submission" date="2022-12" db="EMBL/GenBank/DDBJ databases">
        <authorList>
            <person name="Petersen C."/>
        </authorList>
    </citation>
    <scope>NUCLEOTIDE SEQUENCE</scope>
    <source>
        <strain evidence="3">IBT 21472</strain>
    </source>
</reference>
<keyword evidence="1" id="KW-0479">Metal-binding</keyword>
<dbReference type="OrthoDB" id="3360610at2759"/>
<evidence type="ECO:0000259" key="2">
    <source>
        <dbReference type="PROSITE" id="PS51819"/>
    </source>
</evidence>
<sequence>MIGQGKIRLARLAYVHYEHQDLEKFKQFAGDFGLIEAQSTNDVVYYRGYGQDPFAYIGSRSKDGAPNAFKGAGFVAKTRQDYDNACALPGATIRNASERPGGGHLVVVKDPNGYEMEVCWGQTENSVASCPLSSAIGEPAPMNGSFDKPRKGQFMRFAHGPAMVHKLGHFGYMTDNYEETCAWYSELFNFIPTDILLSPEDKSLEVATFFRLDVGKEYVDHHCLLLTRETGGGTKIHHSSFEVEDIDTQILGHYWLGDQGYKSLWGVGRHTHGSQIFDYWRDTSNFIVEHYADGDVVNDELPVDYAVAGNMAVWGPEPPKEFTAKASA</sequence>
<dbReference type="GO" id="GO:0004493">
    <property type="term" value="F:methylmalonyl-CoA epimerase activity"/>
    <property type="evidence" value="ECO:0007669"/>
    <property type="project" value="TreeGrafter"/>
</dbReference>